<dbReference type="Gene3D" id="3.30.420.10">
    <property type="entry name" value="Ribonuclease H-like superfamily/Ribonuclease H"/>
    <property type="match status" value="1"/>
</dbReference>
<organism evidence="2 3">
    <name type="scientific">Prosthecochloris vibrioformis</name>
    <name type="common">Chlorobium vibrioforme</name>
    <dbReference type="NCBI Taxonomy" id="1098"/>
    <lineage>
        <taxon>Bacteria</taxon>
        <taxon>Pseudomonadati</taxon>
        <taxon>Chlorobiota</taxon>
        <taxon>Chlorobiia</taxon>
        <taxon>Chlorobiales</taxon>
        <taxon>Chlorobiaceae</taxon>
        <taxon>Prosthecochloris</taxon>
    </lineage>
</organism>
<comment type="caution">
    <text evidence="2">The sequence shown here is derived from an EMBL/GenBank/DDBJ whole genome shotgun (WGS) entry which is preliminary data.</text>
</comment>
<reference evidence="2 3" key="1">
    <citation type="submission" date="2019-05" db="EMBL/GenBank/DDBJ databases">
        <title>Draft Whole-Genome sequence of the green sulfur bacterium Prosthecochloris vibrioformis DSM 260.</title>
        <authorList>
            <person name="Meyer T.E."/>
            <person name="Kyndt J.A."/>
        </authorList>
    </citation>
    <scope>NUCLEOTIDE SEQUENCE [LARGE SCALE GENOMIC DNA]</scope>
    <source>
        <strain evidence="2 3">DSM 260</strain>
    </source>
</reference>
<evidence type="ECO:0000259" key="1">
    <source>
        <dbReference type="PROSITE" id="PS50994"/>
    </source>
</evidence>
<dbReference type="PANTHER" id="PTHR46889:SF4">
    <property type="entry name" value="TRANSPOSASE INSO FOR INSERTION SEQUENCE ELEMENT IS911B-RELATED"/>
    <property type="match status" value="1"/>
</dbReference>
<dbReference type="InterPro" id="IPR001584">
    <property type="entry name" value="Integrase_cat-core"/>
</dbReference>
<dbReference type="InterPro" id="IPR050900">
    <property type="entry name" value="Transposase_IS3/IS150/IS904"/>
</dbReference>
<name>A0A5C4RSQ8_PROVB</name>
<proteinExistence type="predicted"/>
<dbReference type="Pfam" id="PF13683">
    <property type="entry name" value="rve_3"/>
    <property type="match status" value="1"/>
</dbReference>
<dbReference type="NCBIfam" id="NF033516">
    <property type="entry name" value="transpos_IS3"/>
    <property type="match status" value="1"/>
</dbReference>
<protein>
    <submittedName>
        <fullName evidence="2">IS3 family transposase</fullName>
    </submittedName>
</protein>
<dbReference type="GO" id="GO:0015074">
    <property type="term" value="P:DNA integration"/>
    <property type="evidence" value="ECO:0007669"/>
    <property type="project" value="InterPro"/>
</dbReference>
<dbReference type="EMBL" id="VDCI01000014">
    <property type="protein sequence ID" value="TNJ34078.1"/>
    <property type="molecule type" value="Genomic_DNA"/>
</dbReference>
<dbReference type="GO" id="GO:0003676">
    <property type="term" value="F:nucleic acid binding"/>
    <property type="evidence" value="ECO:0007669"/>
    <property type="project" value="InterPro"/>
</dbReference>
<dbReference type="SUPFAM" id="SSF46689">
    <property type="entry name" value="Homeodomain-like"/>
    <property type="match status" value="1"/>
</dbReference>
<feature type="domain" description="Integrase catalytic" evidence="1">
    <location>
        <begin position="147"/>
        <end position="310"/>
    </location>
</feature>
<dbReference type="InterPro" id="IPR036397">
    <property type="entry name" value="RNaseH_sf"/>
</dbReference>
<dbReference type="AlphaFoldDB" id="A0A5C4RSQ8"/>
<dbReference type="InterPro" id="IPR048020">
    <property type="entry name" value="Transpos_IS3"/>
</dbReference>
<dbReference type="InterPro" id="IPR012337">
    <property type="entry name" value="RNaseH-like_sf"/>
</dbReference>
<sequence length="353" mass="40814">MKKKARGTYQGARGRLILEDHKAEVIMLIEEAHENGARYSKACGVVGISLRTLQRWKQGCLKDRRKGSSKTVIRKVPQETREEIISVCNEPRFRDLTPYEIVPQLLTEGCYLASESTVYRILRGADQVHHRSELRVGHRHAKPPERKATGPDQVYTWDITYMGRTVRGLFYYAYVVKDLFDRSIVGWAVHEEESEKHSRALFARILNGGKVKLKALHADNGHPMKGVTLMALLQKLNVAVSHSRPRTSNDNPFVESLFKTMKYHVTYPNAFDTLEDARRWMGDFVHWYNTKHMHSSIGYVTPHQMRYGHANAIFEQRNATLQRARELNPERWGARPARTWEINREVVLNPAEK</sequence>
<dbReference type="InterPro" id="IPR009057">
    <property type="entry name" value="Homeodomain-like_sf"/>
</dbReference>
<keyword evidence="3" id="KW-1185">Reference proteome</keyword>
<dbReference type="PROSITE" id="PS50994">
    <property type="entry name" value="INTEGRASE"/>
    <property type="match status" value="1"/>
</dbReference>
<dbReference type="Proteomes" id="UP000309544">
    <property type="component" value="Unassembled WGS sequence"/>
</dbReference>
<evidence type="ECO:0000313" key="3">
    <source>
        <dbReference type="Proteomes" id="UP000309544"/>
    </source>
</evidence>
<gene>
    <name evidence="2" type="ORF">FGF68_10400</name>
</gene>
<dbReference type="PANTHER" id="PTHR46889">
    <property type="entry name" value="TRANSPOSASE INSF FOR INSERTION SEQUENCE IS3B-RELATED"/>
    <property type="match status" value="1"/>
</dbReference>
<accession>A0A5C4RSQ8</accession>
<dbReference type="SUPFAM" id="SSF53098">
    <property type="entry name" value="Ribonuclease H-like"/>
    <property type="match status" value="1"/>
</dbReference>
<evidence type="ECO:0000313" key="2">
    <source>
        <dbReference type="EMBL" id="TNJ34078.1"/>
    </source>
</evidence>